<dbReference type="KEGG" id="spaa:SPAPADRAFT_55254"/>
<proteinExistence type="inferred from homology"/>
<evidence type="ECO:0000259" key="2">
    <source>
        <dbReference type="PROSITE" id="PS51203"/>
    </source>
</evidence>
<gene>
    <name evidence="3" type="ORF">SPAPADRAFT_55254</name>
</gene>
<dbReference type="InterPro" id="IPR007009">
    <property type="entry name" value="Shq1_C"/>
</dbReference>
<dbReference type="AlphaFoldDB" id="G3AM17"/>
<dbReference type="InParanoid" id="G3AM17"/>
<dbReference type="PANTHER" id="PTHR12967:SF0">
    <property type="entry name" value="PROTEIN SHQ1 HOMOLOG"/>
    <property type="match status" value="1"/>
</dbReference>
<protein>
    <recommendedName>
        <fullName evidence="2">CS domain-containing protein</fullName>
    </recommendedName>
</protein>
<name>G3AM17_SPAPN</name>
<dbReference type="Gene3D" id="2.60.40.790">
    <property type="match status" value="1"/>
</dbReference>
<keyword evidence="4" id="KW-1185">Reference proteome</keyword>
<dbReference type="PROSITE" id="PS51203">
    <property type="entry name" value="CS"/>
    <property type="match status" value="1"/>
</dbReference>
<dbReference type="OMA" id="HNIESAW"/>
<dbReference type="STRING" id="619300.G3AM17"/>
<dbReference type="HOGENOM" id="CLU_030217_1_0_1"/>
<dbReference type="GeneID" id="18871922"/>
<dbReference type="Pfam" id="PF21413">
    <property type="entry name" value="SHQ1-like_CS"/>
    <property type="match status" value="1"/>
</dbReference>
<dbReference type="PANTHER" id="PTHR12967">
    <property type="entry name" value="PROTEIN SHQ1 HOMOLOG"/>
    <property type="match status" value="1"/>
</dbReference>
<dbReference type="Proteomes" id="UP000000709">
    <property type="component" value="Unassembled WGS sequence"/>
</dbReference>
<evidence type="ECO:0000313" key="4">
    <source>
        <dbReference type="Proteomes" id="UP000000709"/>
    </source>
</evidence>
<accession>G3AM17</accession>
<dbReference type="GO" id="GO:0051082">
    <property type="term" value="F:unfolded protein binding"/>
    <property type="evidence" value="ECO:0007669"/>
    <property type="project" value="EnsemblFungi"/>
</dbReference>
<reference evidence="3 4" key="1">
    <citation type="journal article" date="2011" name="Proc. Natl. Acad. Sci. U.S.A.">
        <title>Comparative genomics of xylose-fermenting fungi for enhanced biofuel production.</title>
        <authorList>
            <person name="Wohlbach D.J."/>
            <person name="Kuo A."/>
            <person name="Sato T.K."/>
            <person name="Potts K.M."/>
            <person name="Salamov A.A."/>
            <person name="LaButti K.M."/>
            <person name="Sun H."/>
            <person name="Clum A."/>
            <person name="Pangilinan J.L."/>
            <person name="Lindquist E.A."/>
            <person name="Lucas S."/>
            <person name="Lapidus A."/>
            <person name="Jin M."/>
            <person name="Gunawan C."/>
            <person name="Balan V."/>
            <person name="Dale B.E."/>
            <person name="Jeffries T.W."/>
            <person name="Zinkel R."/>
            <person name="Barry K.W."/>
            <person name="Grigoriev I.V."/>
            <person name="Gasch A.P."/>
        </authorList>
    </citation>
    <scope>NUCLEOTIDE SEQUENCE [LARGE SCALE GENOMIC DNA]</scope>
    <source>
        <strain evidence="4">NRRL Y-27907 / 11-Y1</strain>
    </source>
</reference>
<comment type="similarity">
    <text evidence="1">Belongs to the SHQ1 family.</text>
</comment>
<dbReference type="FunFam" id="2.60.40.790:FF:000064">
    <property type="entry name" value="Protein SHQ1"/>
    <property type="match status" value="1"/>
</dbReference>
<dbReference type="GO" id="GO:0000493">
    <property type="term" value="P:box H/ACA snoRNP assembly"/>
    <property type="evidence" value="ECO:0007669"/>
    <property type="project" value="EnsemblFungi"/>
</dbReference>
<evidence type="ECO:0000256" key="1">
    <source>
        <dbReference type="ARBA" id="ARBA00005607"/>
    </source>
</evidence>
<sequence>MITPFFEVTQDDEFIYINVKISHIRFSATQIEMIVDNELFIFSLPPYYLRIRLPFPCVDDERSKAEYDSKEEVVRIRIPKEERGRVFPDLDLTSKLLARLNENTSSKAEVSGPLIEELDIDNTMDGKPRDVVQEGEAFDWEIKQEIPNNQELSGVKYGFNNQYDKLVGISVTNGNDINEVGDPETTTASDRVIERLIKENIKFDAEIYAADYIMEKYPTADDDKSFQDLLEWKNPLIRQFLKWYKTQGSIPESERTNVMDVEFTKDEQEKMQNLPRRSYLIDASYNQEILILVICLLFAYHFELRETEGDHNIESAWTIGKLVPQFAFLDSKLVSNPDNSDNVLRAAVITCIRRALAYPFHRSFKLVMKVWEDVYYNLRGGKRLILKALLDLKELFRFHDVYYVYDKIWLEDLVAYLISDNISESVIRKLAYDLKKEYCKVSKTDITFEKMGLDKQDGEDIEEDAEIIALNLQEIELIAEESYQVYRQQTNS</sequence>
<dbReference type="SUPFAM" id="SSF49764">
    <property type="entry name" value="HSP20-like chaperones"/>
    <property type="match status" value="1"/>
</dbReference>
<dbReference type="FunCoup" id="G3AM17">
    <property type="interactions" value="791"/>
</dbReference>
<dbReference type="InterPro" id="IPR039742">
    <property type="entry name" value="Shq1"/>
</dbReference>
<dbReference type="Pfam" id="PF04925">
    <property type="entry name" value="SHQ1"/>
    <property type="match status" value="1"/>
</dbReference>
<evidence type="ECO:0000313" key="3">
    <source>
        <dbReference type="EMBL" id="EGW33370.1"/>
    </source>
</evidence>
<dbReference type="OrthoDB" id="73639at2759"/>
<dbReference type="InterPro" id="IPR048696">
    <property type="entry name" value="SHQ1-like_CS"/>
</dbReference>
<dbReference type="eggNOG" id="KOG3247">
    <property type="taxonomic scope" value="Eukaryota"/>
</dbReference>
<dbReference type="RefSeq" id="XP_007374885.1">
    <property type="nucleotide sequence ID" value="XM_007374823.1"/>
</dbReference>
<organism evidence="4">
    <name type="scientific">Spathaspora passalidarum (strain NRRL Y-27907 / 11-Y1)</name>
    <dbReference type="NCBI Taxonomy" id="619300"/>
    <lineage>
        <taxon>Eukaryota</taxon>
        <taxon>Fungi</taxon>
        <taxon>Dikarya</taxon>
        <taxon>Ascomycota</taxon>
        <taxon>Saccharomycotina</taxon>
        <taxon>Pichiomycetes</taxon>
        <taxon>Debaryomycetaceae</taxon>
        <taxon>Spathaspora</taxon>
    </lineage>
</organism>
<dbReference type="InterPro" id="IPR007052">
    <property type="entry name" value="CS_dom"/>
</dbReference>
<feature type="domain" description="CS" evidence="2">
    <location>
        <begin position="1"/>
        <end position="91"/>
    </location>
</feature>
<dbReference type="GO" id="GO:0005829">
    <property type="term" value="C:cytosol"/>
    <property type="evidence" value="ECO:0007669"/>
    <property type="project" value="EnsemblFungi"/>
</dbReference>
<dbReference type="EMBL" id="GL996501">
    <property type="protein sequence ID" value="EGW33370.1"/>
    <property type="molecule type" value="Genomic_DNA"/>
</dbReference>
<dbReference type="InterPro" id="IPR008978">
    <property type="entry name" value="HSP20-like_chaperone"/>
</dbReference>
<dbReference type="GO" id="GO:0005654">
    <property type="term" value="C:nucleoplasm"/>
    <property type="evidence" value="ECO:0007669"/>
    <property type="project" value="EnsemblFungi"/>
</dbReference>